<protein>
    <submittedName>
        <fullName evidence="1">Uncharacterized protein</fullName>
    </submittedName>
</protein>
<reference evidence="1 2" key="1">
    <citation type="submission" date="2016-10" db="EMBL/GenBank/DDBJ databases">
        <authorList>
            <person name="de Groot N.N."/>
        </authorList>
    </citation>
    <scope>NUCLEOTIDE SEQUENCE [LARGE SCALE GENOMIC DNA]</scope>
    <source>
        <strain evidence="1 2">DSM 17074</strain>
    </source>
</reference>
<evidence type="ECO:0000313" key="2">
    <source>
        <dbReference type="Proteomes" id="UP000199139"/>
    </source>
</evidence>
<accession>A0A1I6P3W0</accession>
<dbReference type="AlphaFoldDB" id="A0A1I6P3W0"/>
<gene>
    <name evidence="1" type="ORF">SAMN05421668_101185</name>
</gene>
<name>A0A1I6P3W0_9BACI</name>
<organism evidence="1 2">
    <name type="scientific">Halolactibacillus miurensis</name>
    <dbReference type="NCBI Taxonomy" id="306541"/>
    <lineage>
        <taxon>Bacteria</taxon>
        <taxon>Bacillati</taxon>
        <taxon>Bacillota</taxon>
        <taxon>Bacilli</taxon>
        <taxon>Bacillales</taxon>
        <taxon>Bacillaceae</taxon>
        <taxon>Halolactibacillus</taxon>
    </lineage>
</organism>
<proteinExistence type="predicted"/>
<dbReference type="Proteomes" id="UP000199139">
    <property type="component" value="Unassembled WGS sequence"/>
</dbReference>
<evidence type="ECO:0000313" key="1">
    <source>
        <dbReference type="EMBL" id="SFS34894.1"/>
    </source>
</evidence>
<dbReference type="EMBL" id="FPAI01000001">
    <property type="protein sequence ID" value="SFS34894.1"/>
    <property type="molecule type" value="Genomic_DNA"/>
</dbReference>
<sequence length="41" mass="4786">MRGLFYVLYNDLIRLNYLKGEPNYLAMAFFLTGTLPSIARE</sequence>